<protein>
    <submittedName>
        <fullName evidence="1">Uncharacterized protein</fullName>
    </submittedName>
</protein>
<gene>
    <name evidence="1" type="ORF">H4281_10165</name>
</gene>
<name>A0A7W3ZAB0_9PSEU</name>
<dbReference type="AlphaFoldDB" id="A0A7W3ZAB0"/>
<reference evidence="1 2" key="1">
    <citation type="submission" date="2020-08" db="EMBL/GenBank/DDBJ databases">
        <title>Amycolatopsis sp. nov. DR6-1 isolated from Dendrobium heterocarpum.</title>
        <authorList>
            <person name="Tedsree N."/>
            <person name="Kuncharoen N."/>
            <person name="Likhitwitayawuid K."/>
            <person name="Tanasupawat S."/>
        </authorList>
    </citation>
    <scope>NUCLEOTIDE SEQUENCE [LARGE SCALE GENOMIC DNA]</scope>
    <source>
        <strain evidence="1 2">DR6-1</strain>
    </source>
</reference>
<sequence length="139" mass="15485">MTAGYAWIVDHTYRQDLDAENPDTAPLLEDTEYSRNGAAGPSNAPAKLLELLRSGQGREWRTLYDVDFEGHADDNRVCHSGRYLDWLDVPVTEMPDFLGTGVPDVDVDAEFGPLHDLSLPDCGAVTIQYKDEEGTWKTL</sequence>
<dbReference type="RefSeq" id="WP_182890614.1">
    <property type="nucleotide sequence ID" value="NZ_JACGZW010000003.1"/>
</dbReference>
<evidence type="ECO:0000313" key="1">
    <source>
        <dbReference type="EMBL" id="MBB1153493.1"/>
    </source>
</evidence>
<proteinExistence type="predicted"/>
<dbReference type="Proteomes" id="UP000526734">
    <property type="component" value="Unassembled WGS sequence"/>
</dbReference>
<organism evidence="1 2">
    <name type="scientific">Amycolatopsis dendrobii</name>
    <dbReference type="NCBI Taxonomy" id="2760662"/>
    <lineage>
        <taxon>Bacteria</taxon>
        <taxon>Bacillati</taxon>
        <taxon>Actinomycetota</taxon>
        <taxon>Actinomycetes</taxon>
        <taxon>Pseudonocardiales</taxon>
        <taxon>Pseudonocardiaceae</taxon>
        <taxon>Amycolatopsis</taxon>
    </lineage>
</organism>
<comment type="caution">
    <text evidence="1">The sequence shown here is derived from an EMBL/GenBank/DDBJ whole genome shotgun (WGS) entry which is preliminary data.</text>
</comment>
<accession>A0A7W3ZAB0</accession>
<evidence type="ECO:0000313" key="2">
    <source>
        <dbReference type="Proteomes" id="UP000526734"/>
    </source>
</evidence>
<keyword evidence="2" id="KW-1185">Reference proteome</keyword>
<dbReference type="EMBL" id="JACGZW010000003">
    <property type="protein sequence ID" value="MBB1153493.1"/>
    <property type="molecule type" value="Genomic_DNA"/>
</dbReference>